<dbReference type="OrthoDB" id="416204at2759"/>
<sequence length="660" mass="73469">MAYQTVHGLVIEEVRGTIGNDAGLDANTKDLDLPELHAHLRKRFLGDPSRVKDWYQSEGFLCGYPLLSGYKERLKQMGEEEAKARFLEDFGPLAARWAALGLVSEAFITSSQILANLESWGAALAVVRYIDGKNGNAMWRNRWAKQARGTVLFVNPEDLGDVRVLSFKLPRGAEVKSFLHTDWGVEQTQDFEGDAYSHLDDWTIKTCDCLRVGGSISGYLSFKGDGALFTLTLATGRAAELWQPILELCGGPWVKAWNQLCRNVCVEGGIDEALVLIPATNGVAIMEDFMVGYMTTGILVGTGAATRDGLLEIQREGGTAADALLRHGTDFVRSLVRFRLGGSMESLASEIVTLSFEVIVCQQKGLFNDHYHAELAVSYGRDRALFLGASCCTTLQFYPHYCFQHPFEEPLFWPVSHSDDVARMLAALEKLARKEITKEEFFADCPPAAVVEPIEDAIIDYEGWVFHVMDPCNASPKGTKGTLSTSLYTKIKTAVYYRFHKLSKDLEQSLEVAPLVQHAFPKAGRLLEVFAPGALHVRMARVMDQVKRLLNFRDPENVLLARMRADEPGQRSPLDGFETRPYEVQCKIAINAKTSPFGQLLTELFAEEFSFVKEEDRQLKVALKAMVMKMEPWADVARETSFDPSDPVLEPLITACLRGA</sequence>
<evidence type="ECO:0000313" key="1">
    <source>
        <dbReference type="EMBL" id="CAE7369777.1"/>
    </source>
</evidence>
<dbReference type="AlphaFoldDB" id="A0A812Q0E6"/>
<accession>A0A812Q0E6</accession>
<comment type="caution">
    <text evidence="1">The sequence shown here is derived from an EMBL/GenBank/DDBJ whole genome shotgun (WGS) entry which is preliminary data.</text>
</comment>
<keyword evidence="2" id="KW-1185">Reference proteome</keyword>
<evidence type="ECO:0000313" key="2">
    <source>
        <dbReference type="Proteomes" id="UP000604046"/>
    </source>
</evidence>
<dbReference type="EMBL" id="CAJNDS010002201">
    <property type="protein sequence ID" value="CAE7369777.1"/>
    <property type="molecule type" value="Genomic_DNA"/>
</dbReference>
<gene>
    <name evidence="1" type="primary">Fen1</name>
    <name evidence="1" type="ORF">SNAT2548_LOCUS20161</name>
</gene>
<name>A0A812Q0E6_9DINO</name>
<reference evidence="1" key="1">
    <citation type="submission" date="2021-02" db="EMBL/GenBank/DDBJ databases">
        <authorList>
            <person name="Dougan E. K."/>
            <person name="Rhodes N."/>
            <person name="Thang M."/>
            <person name="Chan C."/>
        </authorList>
    </citation>
    <scope>NUCLEOTIDE SEQUENCE</scope>
</reference>
<protein>
    <submittedName>
        <fullName evidence="1">Fen1 protein</fullName>
    </submittedName>
</protein>
<dbReference type="Proteomes" id="UP000604046">
    <property type="component" value="Unassembled WGS sequence"/>
</dbReference>
<organism evidence="1 2">
    <name type="scientific">Symbiodinium natans</name>
    <dbReference type="NCBI Taxonomy" id="878477"/>
    <lineage>
        <taxon>Eukaryota</taxon>
        <taxon>Sar</taxon>
        <taxon>Alveolata</taxon>
        <taxon>Dinophyceae</taxon>
        <taxon>Suessiales</taxon>
        <taxon>Symbiodiniaceae</taxon>
        <taxon>Symbiodinium</taxon>
    </lineage>
</organism>
<proteinExistence type="predicted"/>